<gene>
    <name evidence="2" type="ORF">NF867_09880</name>
</gene>
<dbReference type="EMBL" id="JAMWYS010000032">
    <property type="protein sequence ID" value="MCO4293173.1"/>
    <property type="molecule type" value="Genomic_DNA"/>
</dbReference>
<accession>A0A9X2FA26</accession>
<comment type="caution">
    <text evidence="2">The sequence shown here is derived from an EMBL/GenBank/DDBJ whole genome shotgun (WGS) entry which is preliminary data.</text>
</comment>
<feature type="transmembrane region" description="Helical" evidence="1">
    <location>
        <begin position="7"/>
        <end position="26"/>
    </location>
</feature>
<dbReference type="RefSeq" id="WP_252587675.1">
    <property type="nucleotide sequence ID" value="NZ_JAMWYS010000032.1"/>
</dbReference>
<sequence length="99" mass="11603">MKRLSLIFYFSLLILTIFIWRLIYSARFLDYDDNYGQLIFAFTVSTVSIIAISVLWFRNKSFIKKSIWATMLYFLTSSPLTVGLAIIYYSDLFGVTLKN</sequence>
<keyword evidence="3" id="KW-1185">Reference proteome</keyword>
<feature type="transmembrane region" description="Helical" evidence="1">
    <location>
        <begin position="38"/>
        <end position="57"/>
    </location>
</feature>
<evidence type="ECO:0000313" key="3">
    <source>
        <dbReference type="Proteomes" id="UP001155182"/>
    </source>
</evidence>
<organism evidence="2 3">
    <name type="scientific">Solitalea agri</name>
    <dbReference type="NCBI Taxonomy" id="2953739"/>
    <lineage>
        <taxon>Bacteria</taxon>
        <taxon>Pseudomonadati</taxon>
        <taxon>Bacteroidota</taxon>
        <taxon>Sphingobacteriia</taxon>
        <taxon>Sphingobacteriales</taxon>
        <taxon>Sphingobacteriaceae</taxon>
        <taxon>Solitalea</taxon>
    </lineage>
</organism>
<feature type="transmembrane region" description="Helical" evidence="1">
    <location>
        <begin position="69"/>
        <end position="89"/>
    </location>
</feature>
<evidence type="ECO:0000256" key="1">
    <source>
        <dbReference type="SAM" id="Phobius"/>
    </source>
</evidence>
<protein>
    <submittedName>
        <fullName evidence="2">Uncharacterized protein</fullName>
    </submittedName>
</protein>
<name>A0A9X2FA26_9SPHI</name>
<evidence type="ECO:0000313" key="2">
    <source>
        <dbReference type="EMBL" id="MCO4293173.1"/>
    </source>
</evidence>
<dbReference type="Proteomes" id="UP001155182">
    <property type="component" value="Unassembled WGS sequence"/>
</dbReference>
<keyword evidence="1" id="KW-1133">Transmembrane helix</keyword>
<reference evidence="2" key="1">
    <citation type="submission" date="2022-06" db="EMBL/GenBank/DDBJ databases">
        <title>Solitalea sp. MAHUQ-68 isolated from rhizospheric soil.</title>
        <authorList>
            <person name="Huq M.A."/>
        </authorList>
    </citation>
    <scope>NUCLEOTIDE SEQUENCE</scope>
    <source>
        <strain evidence="2">MAHUQ-68</strain>
    </source>
</reference>
<keyword evidence="1" id="KW-0472">Membrane</keyword>
<dbReference type="AlphaFoldDB" id="A0A9X2FA26"/>
<keyword evidence="1" id="KW-0812">Transmembrane</keyword>
<proteinExistence type="predicted"/>